<accession>A0A832H209</accession>
<evidence type="ECO:0000313" key="1">
    <source>
        <dbReference type="EMBL" id="HGW93368.1"/>
    </source>
</evidence>
<dbReference type="PROSITE" id="PS51257">
    <property type="entry name" value="PROKAR_LIPOPROTEIN"/>
    <property type="match status" value="1"/>
</dbReference>
<proteinExistence type="predicted"/>
<dbReference type="EMBL" id="DSRD01000232">
    <property type="protein sequence ID" value="HGW93368.1"/>
    <property type="molecule type" value="Genomic_DNA"/>
</dbReference>
<gene>
    <name evidence="1" type="ORF">ENR47_03645</name>
</gene>
<sequence length="182" mass="19952">MKTRAISIVVVFIGIITACSCLSISKLTSNKDNGKTPACPAPPTNFSESDLVGTWIGKYFGTVEKLIIRSDNTYKQIYSDETLNFESDWQKWYIEYDPNGHVRLHLAGMRRCDGLDSVCNDPGGGLPVGEAALNPCEPGSLSFDDEVILFVIGPASDVPRGILLLQAKVGGSEWNYTFRLDQ</sequence>
<reference evidence="1" key="1">
    <citation type="journal article" date="2020" name="mSystems">
        <title>Genome- and Community-Level Interaction Insights into Carbon Utilization and Element Cycling Functions of Hydrothermarchaeota in Hydrothermal Sediment.</title>
        <authorList>
            <person name="Zhou Z."/>
            <person name="Liu Y."/>
            <person name="Xu W."/>
            <person name="Pan J."/>
            <person name="Luo Z.H."/>
            <person name="Li M."/>
        </authorList>
    </citation>
    <scope>NUCLEOTIDE SEQUENCE [LARGE SCALE GENOMIC DNA]</scope>
    <source>
        <strain evidence="1">SpSt-402</strain>
    </source>
</reference>
<organism evidence="1">
    <name type="scientific">Oscillatoriales cyanobacterium SpSt-402</name>
    <dbReference type="NCBI Taxonomy" id="2282168"/>
    <lineage>
        <taxon>Bacteria</taxon>
        <taxon>Bacillati</taxon>
        <taxon>Cyanobacteriota</taxon>
        <taxon>Cyanophyceae</taxon>
        <taxon>Oscillatoriophycideae</taxon>
        <taxon>Oscillatoriales</taxon>
    </lineage>
</organism>
<dbReference type="AlphaFoldDB" id="A0A832H209"/>
<protein>
    <submittedName>
        <fullName evidence="1">Uncharacterized protein</fullName>
    </submittedName>
</protein>
<name>A0A832H209_9CYAN</name>
<comment type="caution">
    <text evidence="1">The sequence shown here is derived from an EMBL/GenBank/DDBJ whole genome shotgun (WGS) entry which is preliminary data.</text>
</comment>